<dbReference type="InParanoid" id="W2SEN8"/>
<dbReference type="GeneID" id="19968012"/>
<gene>
    <name evidence="3" type="ORF">HMPREF1541_00673</name>
</gene>
<name>W2SEN8_CYPE1</name>
<dbReference type="VEuPathDB" id="FungiDB:HMPREF1541_00673"/>
<keyword evidence="2" id="KW-0812">Transmembrane</keyword>
<dbReference type="EMBL" id="KB822711">
    <property type="protein sequence ID" value="ETN46488.1"/>
    <property type="molecule type" value="Genomic_DNA"/>
</dbReference>
<reference evidence="3 4" key="1">
    <citation type="submission" date="2013-03" db="EMBL/GenBank/DDBJ databases">
        <title>The Genome Sequence of Phialophora europaea CBS 101466.</title>
        <authorList>
            <consortium name="The Broad Institute Genomics Platform"/>
            <person name="Cuomo C."/>
            <person name="de Hoog S."/>
            <person name="Gorbushina A."/>
            <person name="Walker B."/>
            <person name="Young S.K."/>
            <person name="Zeng Q."/>
            <person name="Gargeya S."/>
            <person name="Fitzgerald M."/>
            <person name="Haas B."/>
            <person name="Abouelleil A."/>
            <person name="Allen A.W."/>
            <person name="Alvarado L."/>
            <person name="Arachchi H.M."/>
            <person name="Berlin A.M."/>
            <person name="Chapman S.B."/>
            <person name="Gainer-Dewar J."/>
            <person name="Goldberg J."/>
            <person name="Griggs A."/>
            <person name="Gujja S."/>
            <person name="Hansen M."/>
            <person name="Howarth C."/>
            <person name="Imamovic A."/>
            <person name="Ireland A."/>
            <person name="Larimer J."/>
            <person name="McCowan C."/>
            <person name="Murphy C."/>
            <person name="Pearson M."/>
            <person name="Poon T.W."/>
            <person name="Priest M."/>
            <person name="Roberts A."/>
            <person name="Saif S."/>
            <person name="Shea T."/>
            <person name="Sisk P."/>
            <person name="Sykes S."/>
            <person name="Wortman J."/>
            <person name="Nusbaum C."/>
            <person name="Birren B."/>
        </authorList>
    </citation>
    <scope>NUCLEOTIDE SEQUENCE [LARGE SCALE GENOMIC DNA]</scope>
    <source>
        <strain evidence="3 4">CBS 101466</strain>
    </source>
</reference>
<evidence type="ECO:0000256" key="1">
    <source>
        <dbReference type="SAM" id="MobiDB-lite"/>
    </source>
</evidence>
<dbReference type="eggNOG" id="ENOG502RRIM">
    <property type="taxonomic scope" value="Eukaryota"/>
</dbReference>
<proteinExistence type="predicted"/>
<evidence type="ECO:0000313" key="4">
    <source>
        <dbReference type="Proteomes" id="UP000030752"/>
    </source>
</evidence>
<dbReference type="STRING" id="1220924.W2SEN8"/>
<feature type="compositionally biased region" description="Low complexity" evidence="1">
    <location>
        <begin position="32"/>
        <end position="41"/>
    </location>
</feature>
<feature type="region of interest" description="Disordered" evidence="1">
    <location>
        <begin position="239"/>
        <end position="279"/>
    </location>
</feature>
<feature type="transmembrane region" description="Helical" evidence="2">
    <location>
        <begin position="100"/>
        <end position="121"/>
    </location>
</feature>
<evidence type="ECO:0000256" key="2">
    <source>
        <dbReference type="SAM" id="Phobius"/>
    </source>
</evidence>
<accession>W2SEN8</accession>
<feature type="region of interest" description="Disordered" evidence="1">
    <location>
        <begin position="1"/>
        <end position="41"/>
    </location>
</feature>
<dbReference type="AlphaFoldDB" id="W2SEN8"/>
<keyword evidence="2" id="KW-1133">Transmembrane helix</keyword>
<dbReference type="Proteomes" id="UP000030752">
    <property type="component" value="Unassembled WGS sequence"/>
</dbReference>
<keyword evidence="2" id="KW-0472">Membrane</keyword>
<keyword evidence="4" id="KW-1185">Reference proteome</keyword>
<dbReference type="RefSeq" id="XP_008711200.1">
    <property type="nucleotide sequence ID" value="XM_008712978.1"/>
</dbReference>
<protein>
    <recommendedName>
        <fullName evidence="5">MFS maltose permease</fullName>
    </recommendedName>
</protein>
<dbReference type="HOGENOM" id="CLU_011673_1_0_1"/>
<evidence type="ECO:0008006" key="5">
    <source>
        <dbReference type="Google" id="ProtNLM"/>
    </source>
</evidence>
<sequence>MPPPTQCNALGSAARRRLHSVRTTPQVRRRPNAFFSPSSSRSRAFTQKPSLLLVSRPSVRPQLPFLHPLAHAQSVAGASNIGRFISTETKVRWWTQTKGALRIATVFWSVVALLSVVAAGLRQTKIENDNPTPREWSFWSRWHLRSAHWYADEEEAKAARVITDWNAVGWYFRKLLERLEDEKLDGKNLLQGETLVEGIGRTGLDISMKSEPWRRGYFQALMGAGRVAEHLEGMARKKGDERGPLYSWETIPGPSNPRPRPPPWDRKRKNQTVPNEDECEDAFPEPEVYYMKILTTKGFDNGQRLDAALAYADWCDFKGLSGTAGNMYDWALDIAVSGLPSTAGNVIDIKTGVINNGKDEFVTQNLFRATTALAVHHARSGNVMDALPIFLSVLRARKSLPPATMPSSTLGKSTHGSSDVGAYIEGIKNVFFDTPYPPPPPSGDTRPSHTLKEACEEVGLMIYIGEILFATSASEREKGLSWTRDSVEAAEAVMWVMDEQEQNTGRERCRECLQTGLSNWKDMTAQMSRLAAQRKQEAENSAGFLGTGLGKASAVEKARKEVERWREEQSQIELRKQKTVSLTAPRQTPNGWMGI</sequence>
<evidence type="ECO:0000313" key="3">
    <source>
        <dbReference type="EMBL" id="ETN46488.1"/>
    </source>
</evidence>
<organism evidence="3 4">
    <name type="scientific">Cyphellophora europaea (strain CBS 101466)</name>
    <name type="common">Phialophora europaea</name>
    <dbReference type="NCBI Taxonomy" id="1220924"/>
    <lineage>
        <taxon>Eukaryota</taxon>
        <taxon>Fungi</taxon>
        <taxon>Dikarya</taxon>
        <taxon>Ascomycota</taxon>
        <taxon>Pezizomycotina</taxon>
        <taxon>Eurotiomycetes</taxon>
        <taxon>Chaetothyriomycetidae</taxon>
        <taxon>Chaetothyriales</taxon>
        <taxon>Cyphellophoraceae</taxon>
        <taxon>Cyphellophora</taxon>
    </lineage>
</organism>
<dbReference type="OrthoDB" id="5408102at2759"/>